<dbReference type="STRING" id="134605.HMPREF3206_01443"/>
<proteinExistence type="predicted"/>
<comment type="caution">
    <text evidence="2">The sequence shown here is derived from an EMBL/GenBank/DDBJ whole genome shotgun (WGS) entry which is preliminary data.</text>
</comment>
<protein>
    <submittedName>
        <fullName evidence="2">Uncharacterized protein</fullName>
    </submittedName>
</protein>
<accession>A0A133NB69</accession>
<sequence>MMAKLWKQVRIITIGGLIFDYEDLDVEFDVKCTDDNKSDTATIRIYNLSETTKNKLQANQAVTIDAGYRELHGGIFAGIVESVSTNRSENDMVTTITASPNNRAYTNTPVNIQFKAGIKASEILNQLEKQVPFKIDVKELGKDTTYPNGKAFSNRLSNVISVLAKDTGCIARFTDSTIEFKKPGKAYSNVLKLGSEQGLVRVDKKEEKAEAEKEKKDSKKSKKENNKKKEKEKPKYSIEAFLIPIVKIGQLIEVESTLWSGKGVVKECSYVAGDVSSFSVNAILEVVE</sequence>
<organism evidence="2 3">
    <name type="scientific">Fusobacterium equinum</name>
    <dbReference type="NCBI Taxonomy" id="134605"/>
    <lineage>
        <taxon>Bacteria</taxon>
        <taxon>Fusobacteriati</taxon>
        <taxon>Fusobacteriota</taxon>
        <taxon>Fusobacteriia</taxon>
        <taxon>Fusobacteriales</taxon>
        <taxon>Fusobacteriaceae</taxon>
        <taxon>Fusobacterium</taxon>
    </lineage>
</organism>
<dbReference type="PATRIC" id="fig|134605.3.peg.1430"/>
<evidence type="ECO:0000313" key="3">
    <source>
        <dbReference type="Proteomes" id="UP000070617"/>
    </source>
</evidence>
<reference evidence="3" key="1">
    <citation type="submission" date="2016-01" db="EMBL/GenBank/DDBJ databases">
        <authorList>
            <person name="Mitreva M."/>
            <person name="Pepin K.H."/>
            <person name="Mihindukulasuriya K.A."/>
            <person name="Fulton R."/>
            <person name="Fronick C."/>
            <person name="O'Laughlin M."/>
            <person name="Miner T."/>
            <person name="Herter B."/>
            <person name="Rosa B.A."/>
            <person name="Cordes M."/>
            <person name="Tomlinson C."/>
            <person name="Wollam A."/>
            <person name="Palsikar V.B."/>
            <person name="Mardis E.R."/>
            <person name="Wilson R.K."/>
        </authorList>
    </citation>
    <scope>NUCLEOTIDE SEQUENCE [LARGE SCALE GENOMIC DNA]</scope>
    <source>
        <strain evidence="3">CMW8396</strain>
    </source>
</reference>
<feature type="region of interest" description="Disordered" evidence="1">
    <location>
        <begin position="204"/>
        <end position="230"/>
    </location>
</feature>
<gene>
    <name evidence="2" type="ORF">HMPREF3206_01443</name>
</gene>
<evidence type="ECO:0000313" key="2">
    <source>
        <dbReference type="EMBL" id="KXA13541.1"/>
    </source>
</evidence>
<name>A0A133NB69_9FUSO</name>
<dbReference type="EMBL" id="LRPX01000069">
    <property type="protein sequence ID" value="KXA13541.1"/>
    <property type="molecule type" value="Genomic_DNA"/>
</dbReference>
<keyword evidence="3" id="KW-1185">Reference proteome</keyword>
<evidence type="ECO:0000256" key="1">
    <source>
        <dbReference type="SAM" id="MobiDB-lite"/>
    </source>
</evidence>
<dbReference type="Proteomes" id="UP000070617">
    <property type="component" value="Unassembled WGS sequence"/>
</dbReference>
<dbReference type="AlphaFoldDB" id="A0A133NB69"/>